<feature type="region of interest" description="Disordered" evidence="1">
    <location>
        <begin position="581"/>
        <end position="779"/>
    </location>
</feature>
<accession>A0ABR1CKD7</accession>
<feature type="compositionally biased region" description="Basic and acidic residues" evidence="1">
    <location>
        <begin position="594"/>
        <end position="605"/>
    </location>
</feature>
<gene>
    <name evidence="3" type="primary">Necator_chrII.g7821</name>
    <name evidence="3" type="ORF">RB195_020027</name>
</gene>
<evidence type="ECO:0000313" key="3">
    <source>
        <dbReference type="EMBL" id="KAK6737666.1"/>
    </source>
</evidence>
<comment type="caution">
    <text evidence="3">The sequence shown here is derived from an EMBL/GenBank/DDBJ whole genome shotgun (WGS) entry which is preliminary data.</text>
</comment>
<feature type="region of interest" description="Disordered" evidence="1">
    <location>
        <begin position="795"/>
        <end position="843"/>
    </location>
</feature>
<dbReference type="EMBL" id="JAVFWL010000002">
    <property type="protein sequence ID" value="KAK6737666.1"/>
    <property type="molecule type" value="Genomic_DNA"/>
</dbReference>
<feature type="compositionally biased region" description="Polar residues" evidence="1">
    <location>
        <begin position="606"/>
        <end position="619"/>
    </location>
</feature>
<evidence type="ECO:0000256" key="2">
    <source>
        <dbReference type="SAM" id="Phobius"/>
    </source>
</evidence>
<keyword evidence="4" id="KW-1185">Reference proteome</keyword>
<dbReference type="Proteomes" id="UP001303046">
    <property type="component" value="Unassembled WGS sequence"/>
</dbReference>
<sequence>MGVQKRLSKIGGKRSAAGRTTCAAGRKGRCSGMNCVDTVATRKRTAIGVYTFSDYHVNFEISTVWTYTHIIIKRKNRSLVWFILNFGLGIAWSAVKRQITCYKLLQTLCDEYFKLQRKWIQTKLTSKFHFRNQHDLLLHDDRSFWFIIHSLKLAKSEEVSKVARVEPRTDATVRNLSGESTRSRSDKEDADISTVIQTTDDDEVSVEFPADMKPQKFSGVSRQEFQEEKKVARMYQPSPTVSTGAAQIGSQKEYMDTSVDSQISDDDEVSVEFPVHMKFQEICGVPPHEAQKEKKIAPMYQPAESVSSEAAQIGGQKRHTDISADSQSYDDDEVSVEFPENTVPRKEQSSSTQQLALQHWEAEPWSATSSADEVNVEIIDSEERGEIPRFTGREARVEKVTSPVYRGTQNVVGTAQNRIQEDTDISTQISDDDEVSVEFPVKLELQDVVRVTGSEAQSGKENIPVFRPSQHPVIGIRKEVMPVSFNSQTSDDDEVCVEFPMEMDPQQTPSMTGQGVRIERENALIYLPFQYVPLENRKEDMGVFFGSQISDDDEVSVELPTTTNSRSPVTRFFKCSVMRTKEMDSDETDVEVSFSEKSEQSKKENPVQNTEKQISNVASQKKEKEPQETPKEPKEEGRKEKQEIAPAKRPAQDVPVKTPENQSEKEDPDTVPSEEPISDENEVSVEIPVQKELKPQPKSVPVVPRQKSLQQDPVEAPKSYQPPRTQQVVPAESQKQPKTTTASIDPDEIAVEIASSETISSPRDSAGSPSPQLKLQRAGKTSIQKLKEFFTQVVQQKPYSNVAPEHEGKIKHDKEERQQQKEGKKENDEDDDDDDSDEDSDTE</sequence>
<organism evidence="3 4">
    <name type="scientific">Necator americanus</name>
    <name type="common">Human hookworm</name>
    <dbReference type="NCBI Taxonomy" id="51031"/>
    <lineage>
        <taxon>Eukaryota</taxon>
        <taxon>Metazoa</taxon>
        <taxon>Ecdysozoa</taxon>
        <taxon>Nematoda</taxon>
        <taxon>Chromadorea</taxon>
        <taxon>Rhabditida</taxon>
        <taxon>Rhabditina</taxon>
        <taxon>Rhabditomorpha</taxon>
        <taxon>Strongyloidea</taxon>
        <taxon>Ancylostomatidae</taxon>
        <taxon>Bunostominae</taxon>
        <taxon>Necator</taxon>
    </lineage>
</organism>
<feature type="compositionally biased region" description="Acidic residues" evidence="1">
    <location>
        <begin position="828"/>
        <end position="843"/>
    </location>
</feature>
<protein>
    <submittedName>
        <fullName evidence="3">Uncharacterized protein</fullName>
    </submittedName>
</protein>
<feature type="transmembrane region" description="Helical" evidence="2">
    <location>
        <begin position="79"/>
        <end position="95"/>
    </location>
</feature>
<evidence type="ECO:0000256" key="1">
    <source>
        <dbReference type="SAM" id="MobiDB-lite"/>
    </source>
</evidence>
<feature type="compositionally biased region" description="Basic and acidic residues" evidence="1">
    <location>
        <begin position="804"/>
        <end position="827"/>
    </location>
</feature>
<feature type="compositionally biased region" description="Basic and acidic residues" evidence="1">
    <location>
        <begin position="620"/>
        <end position="643"/>
    </location>
</feature>
<proteinExistence type="predicted"/>
<feature type="compositionally biased region" description="Polar residues" evidence="1">
    <location>
        <begin position="722"/>
        <end position="743"/>
    </location>
</feature>
<name>A0ABR1CKD7_NECAM</name>
<keyword evidence="2" id="KW-0472">Membrane</keyword>
<reference evidence="3 4" key="1">
    <citation type="submission" date="2023-08" db="EMBL/GenBank/DDBJ databases">
        <title>A Necator americanus chromosomal reference genome.</title>
        <authorList>
            <person name="Ilik V."/>
            <person name="Petrzelkova K.J."/>
            <person name="Pardy F."/>
            <person name="Fuh T."/>
            <person name="Niatou-Singa F.S."/>
            <person name="Gouil Q."/>
            <person name="Baker L."/>
            <person name="Ritchie M.E."/>
            <person name="Jex A.R."/>
            <person name="Gazzola D."/>
            <person name="Li H."/>
            <person name="Toshio Fujiwara R."/>
            <person name="Zhan B."/>
            <person name="Aroian R.V."/>
            <person name="Pafco B."/>
            <person name="Schwarz E.M."/>
        </authorList>
    </citation>
    <scope>NUCLEOTIDE SEQUENCE [LARGE SCALE GENOMIC DNA]</scope>
    <source>
        <strain evidence="3 4">Aroian</strain>
        <tissue evidence="3">Whole animal</tissue>
    </source>
</reference>
<keyword evidence="2" id="KW-1133">Transmembrane helix</keyword>
<evidence type="ECO:0000313" key="4">
    <source>
        <dbReference type="Proteomes" id="UP001303046"/>
    </source>
</evidence>
<keyword evidence="2" id="KW-0812">Transmembrane</keyword>
<feature type="compositionally biased region" description="Polar residues" evidence="1">
    <location>
        <begin position="755"/>
        <end position="779"/>
    </location>
</feature>